<dbReference type="InterPro" id="IPR032710">
    <property type="entry name" value="NTF2-like_dom_sf"/>
</dbReference>
<dbReference type="Proteomes" id="UP000070700">
    <property type="component" value="Unassembled WGS sequence"/>
</dbReference>
<feature type="region of interest" description="Disordered" evidence="1">
    <location>
        <begin position="472"/>
        <end position="497"/>
    </location>
</feature>
<feature type="region of interest" description="Disordered" evidence="1">
    <location>
        <begin position="510"/>
        <end position="575"/>
    </location>
</feature>
<dbReference type="AlphaFoldDB" id="A0A132B8U8"/>
<dbReference type="KEGG" id="psco:LY89DRAFT_724910"/>
<name>A0A132B8U8_MOLSC</name>
<gene>
    <name evidence="2" type="ORF">LY89DRAFT_724910</name>
</gene>
<dbReference type="InParanoid" id="A0A132B8U8"/>
<evidence type="ECO:0000313" key="3">
    <source>
        <dbReference type="Proteomes" id="UP000070700"/>
    </source>
</evidence>
<dbReference type="STRING" id="149040.A0A132B8U8"/>
<feature type="compositionally biased region" description="Gly residues" evidence="1">
    <location>
        <begin position="524"/>
        <end position="536"/>
    </location>
</feature>
<sequence length="575" mass="62369">MSLQAVYKQFLAAPNSALLASNASLNYITTLVTINGSSEIIKHLNNQTRELKKKEEKYLGVVEGGDALAVEVHTTLEFLMGGGAYLPSLDDNFLADRVVTFPIIHIVSFDADGKIQQIRLSWDQGSLLKLIDVIGKTGRNWPIRDGKDQIKLIANSVKSTGKALADAPPPVEESAYNRSRGNSTNVTRDPHASLSLFAPRSTTIEESLPSVVAPKSSAKPPPRDYNELFGGQDSHVEAPEERSESPSKAIAPKLGAGKNYGPSRLFDTESAAETMSGANKEKMYRPNAARYQHFDFGDGEEVEQKKPVIDANKHSSQWNFDDFMTPQKAVPSKVLRTNDVRHWGNSDDEVVDSPIKVKKVDKPRKDAETHFEFVDDGTPDGERRAPGRPRGQGQNNGLGLYKDNLFDEETGAAAVGNDPVPNLANVKDRRKDFDPHFTMTDDSPASKPAAQAVPENKAKVVKMMDANWDTYDQSPSQKENGTIPNKGITIAGDGMGGKKGPLSEATNIMSHRNDNPKGINTAGDGMGGKKGSGRTWGFGDDSDGEESGGVNKPGKFRTGKTQGKAQATGGDFWDF</sequence>
<feature type="compositionally biased region" description="Basic and acidic residues" evidence="1">
    <location>
        <begin position="361"/>
        <end position="373"/>
    </location>
</feature>
<dbReference type="OrthoDB" id="1162399at2759"/>
<organism evidence="2 3">
    <name type="scientific">Mollisia scopiformis</name>
    <name type="common">Conifer needle endophyte fungus</name>
    <name type="synonym">Phialocephala scopiformis</name>
    <dbReference type="NCBI Taxonomy" id="149040"/>
    <lineage>
        <taxon>Eukaryota</taxon>
        <taxon>Fungi</taxon>
        <taxon>Dikarya</taxon>
        <taxon>Ascomycota</taxon>
        <taxon>Pezizomycotina</taxon>
        <taxon>Leotiomycetes</taxon>
        <taxon>Helotiales</taxon>
        <taxon>Mollisiaceae</taxon>
        <taxon>Mollisia</taxon>
    </lineage>
</organism>
<feature type="region of interest" description="Disordered" evidence="1">
    <location>
        <begin position="207"/>
        <end position="263"/>
    </location>
</feature>
<keyword evidence="3" id="KW-1185">Reference proteome</keyword>
<proteinExistence type="predicted"/>
<evidence type="ECO:0008006" key="4">
    <source>
        <dbReference type="Google" id="ProtNLM"/>
    </source>
</evidence>
<feature type="compositionally biased region" description="Polar residues" evidence="1">
    <location>
        <begin position="176"/>
        <end position="187"/>
    </location>
</feature>
<dbReference type="SUPFAM" id="SSF54427">
    <property type="entry name" value="NTF2-like"/>
    <property type="match status" value="1"/>
</dbReference>
<accession>A0A132B8U8</accession>
<dbReference type="Gene3D" id="3.10.450.50">
    <property type="match status" value="1"/>
</dbReference>
<feature type="region of interest" description="Disordered" evidence="1">
    <location>
        <begin position="361"/>
        <end position="399"/>
    </location>
</feature>
<evidence type="ECO:0000256" key="1">
    <source>
        <dbReference type="SAM" id="MobiDB-lite"/>
    </source>
</evidence>
<feature type="region of interest" description="Disordered" evidence="1">
    <location>
        <begin position="161"/>
        <end position="192"/>
    </location>
</feature>
<feature type="compositionally biased region" description="Polar residues" evidence="1">
    <location>
        <begin position="472"/>
        <end position="483"/>
    </location>
</feature>
<dbReference type="RefSeq" id="XP_018062774.1">
    <property type="nucleotide sequence ID" value="XM_018218940.1"/>
</dbReference>
<dbReference type="GeneID" id="28828666"/>
<protein>
    <recommendedName>
        <fullName evidence="4">NTF2-like protein</fullName>
    </recommendedName>
</protein>
<feature type="compositionally biased region" description="Basic and acidic residues" evidence="1">
    <location>
        <begin position="234"/>
        <end position="245"/>
    </location>
</feature>
<evidence type="ECO:0000313" key="2">
    <source>
        <dbReference type="EMBL" id="KUJ08419.1"/>
    </source>
</evidence>
<reference evidence="2 3" key="1">
    <citation type="submission" date="2015-10" db="EMBL/GenBank/DDBJ databases">
        <title>Full genome of DAOMC 229536 Phialocephala scopiformis, a fungal endophyte of spruce producing the potent anti-insectan compound rugulosin.</title>
        <authorList>
            <consortium name="DOE Joint Genome Institute"/>
            <person name="Walker A.K."/>
            <person name="Frasz S.L."/>
            <person name="Seifert K.A."/>
            <person name="Miller J.D."/>
            <person name="Mondo S.J."/>
            <person name="Labutti K."/>
            <person name="Lipzen A."/>
            <person name="Dockter R."/>
            <person name="Kennedy M."/>
            <person name="Grigoriev I.V."/>
            <person name="Spatafora J.W."/>
        </authorList>
    </citation>
    <scope>NUCLEOTIDE SEQUENCE [LARGE SCALE GENOMIC DNA]</scope>
    <source>
        <strain evidence="2 3">CBS 120377</strain>
    </source>
</reference>
<dbReference type="EMBL" id="KQ947435">
    <property type="protein sequence ID" value="KUJ08419.1"/>
    <property type="molecule type" value="Genomic_DNA"/>
</dbReference>